<reference evidence="1" key="1">
    <citation type="submission" date="2021-06" db="EMBL/GenBank/DDBJ databases">
        <authorList>
            <person name="Kallberg Y."/>
            <person name="Tangrot J."/>
            <person name="Rosling A."/>
        </authorList>
    </citation>
    <scope>NUCLEOTIDE SEQUENCE</scope>
    <source>
        <strain evidence="1">FL130A</strain>
    </source>
</reference>
<proteinExistence type="predicted"/>
<evidence type="ECO:0000313" key="1">
    <source>
        <dbReference type="EMBL" id="CAG8748402.1"/>
    </source>
</evidence>
<accession>A0A9N9NNY1</accession>
<dbReference type="EMBL" id="CAJVPS010039191">
    <property type="protein sequence ID" value="CAG8748402.1"/>
    <property type="molecule type" value="Genomic_DNA"/>
</dbReference>
<evidence type="ECO:0000313" key="2">
    <source>
        <dbReference type="Proteomes" id="UP000789508"/>
    </source>
</evidence>
<feature type="non-terminal residue" evidence="1">
    <location>
        <position position="109"/>
    </location>
</feature>
<keyword evidence="2" id="KW-1185">Reference proteome</keyword>
<feature type="non-terminal residue" evidence="1">
    <location>
        <position position="1"/>
    </location>
</feature>
<dbReference type="AlphaFoldDB" id="A0A9N9NNY1"/>
<name>A0A9N9NNY1_9GLOM</name>
<dbReference type="Proteomes" id="UP000789508">
    <property type="component" value="Unassembled WGS sequence"/>
</dbReference>
<comment type="caution">
    <text evidence="1">The sequence shown here is derived from an EMBL/GenBank/DDBJ whole genome shotgun (WGS) entry which is preliminary data.</text>
</comment>
<sequence>NKKNNNPYNLQPYSAPNLLQLQNQTRNYNSTPDLRQPIPIYNQDPHFTRFINGIFNLTPPILDKPMNQEFQGLVLKLLQNDYTTKYSIIKPKQEEKPKILEIDNKITTQ</sequence>
<gene>
    <name evidence="1" type="ORF">ALEPTO_LOCUS13205</name>
</gene>
<organism evidence="1 2">
    <name type="scientific">Ambispora leptoticha</name>
    <dbReference type="NCBI Taxonomy" id="144679"/>
    <lineage>
        <taxon>Eukaryota</taxon>
        <taxon>Fungi</taxon>
        <taxon>Fungi incertae sedis</taxon>
        <taxon>Mucoromycota</taxon>
        <taxon>Glomeromycotina</taxon>
        <taxon>Glomeromycetes</taxon>
        <taxon>Archaeosporales</taxon>
        <taxon>Ambisporaceae</taxon>
        <taxon>Ambispora</taxon>
    </lineage>
</organism>
<protein>
    <submittedName>
        <fullName evidence="1">7864_t:CDS:1</fullName>
    </submittedName>
</protein>